<reference evidence="1 2" key="1">
    <citation type="submission" date="2015-06" db="EMBL/GenBank/DDBJ databases">
        <title>Draft genome sequence of Streptomyces leeuwenhoekii C58, which produces the novel lasso peptide, chaxapeptin.</title>
        <authorList>
            <person name="Yi Y."/>
            <person name="Hai D."/>
            <person name="Jaspars M."/>
            <person name="Sheng H."/>
            <person name="Rateb M.E."/>
            <person name="Bull A."/>
            <person name="Goodfellow M."/>
            <person name="Asenjo J.A."/>
            <person name="Ebel R."/>
        </authorList>
    </citation>
    <scope>NUCLEOTIDE SEQUENCE [LARGE SCALE GENOMIC DNA]</scope>
    <source>
        <strain evidence="1 2">C58</strain>
    </source>
</reference>
<dbReference type="EMBL" id="LFEH01000140">
    <property type="protein sequence ID" value="KMS69798.1"/>
    <property type="molecule type" value="Genomic_DNA"/>
</dbReference>
<name>A0ABR5HS62_STRLW</name>
<dbReference type="Proteomes" id="UP000037274">
    <property type="component" value="Unassembled WGS sequence"/>
</dbReference>
<organism evidence="1 2">
    <name type="scientific">Streptomyces leeuwenhoekii</name>
    <dbReference type="NCBI Taxonomy" id="1437453"/>
    <lineage>
        <taxon>Bacteria</taxon>
        <taxon>Bacillati</taxon>
        <taxon>Actinomycetota</taxon>
        <taxon>Actinomycetes</taxon>
        <taxon>Kitasatosporales</taxon>
        <taxon>Streptomycetaceae</taxon>
        <taxon>Streptomyces</taxon>
    </lineage>
</organism>
<keyword evidence="2" id="KW-1185">Reference proteome</keyword>
<comment type="caution">
    <text evidence="1">The sequence shown here is derived from an EMBL/GenBank/DDBJ whole genome shotgun (WGS) entry which is preliminary data.</text>
</comment>
<sequence length="84" mass="9774">MQAHITITECVTHNAFERNVIGWRWWWQTVVLGRGVRSGFTRTEEKARARAEEAARKLAAGRVEYRETYTITADPGARAWRRGR</sequence>
<evidence type="ECO:0000313" key="2">
    <source>
        <dbReference type="Proteomes" id="UP000037274"/>
    </source>
</evidence>
<accession>A0ABR5HS62</accession>
<evidence type="ECO:0008006" key="3">
    <source>
        <dbReference type="Google" id="ProtNLM"/>
    </source>
</evidence>
<protein>
    <recommendedName>
        <fullName evidence="3">WGR domain-containing protein</fullName>
    </recommendedName>
</protein>
<proteinExistence type="predicted"/>
<gene>
    <name evidence="1" type="ORF">ACH49_26025</name>
</gene>
<evidence type="ECO:0000313" key="1">
    <source>
        <dbReference type="EMBL" id="KMS69798.1"/>
    </source>
</evidence>
<dbReference type="RefSeq" id="WP_048574138.1">
    <property type="nucleotide sequence ID" value="NZ_LFEH01000140.1"/>
</dbReference>